<reference evidence="3" key="1">
    <citation type="submission" date="2020-05" db="EMBL/GenBank/DDBJ databases">
        <authorList>
            <person name="Zhu T."/>
            <person name="Keshari N."/>
            <person name="Lu X."/>
        </authorList>
    </citation>
    <scope>NUCLEOTIDE SEQUENCE</scope>
    <source>
        <strain evidence="3">NK1-12</strain>
    </source>
</reference>
<keyword evidence="2" id="KW-0812">Transmembrane</keyword>
<proteinExistence type="predicted"/>
<keyword evidence="2" id="KW-0472">Membrane</keyword>
<dbReference type="RefSeq" id="WP_036005444.1">
    <property type="nucleotide sequence ID" value="NZ_CP053586.1"/>
</dbReference>
<keyword evidence="2" id="KW-1133">Transmembrane helix</keyword>
<accession>A0AA97AGN2</accession>
<organism evidence="3">
    <name type="scientific">Leptolyngbya sp. NK1-12</name>
    <dbReference type="NCBI Taxonomy" id="2547451"/>
    <lineage>
        <taxon>Bacteria</taxon>
        <taxon>Bacillati</taxon>
        <taxon>Cyanobacteriota</taxon>
        <taxon>Cyanophyceae</taxon>
        <taxon>Leptolyngbyales</taxon>
        <taxon>Leptolyngbyaceae</taxon>
        <taxon>Leptolyngbya group</taxon>
        <taxon>Leptolyngbya</taxon>
    </lineage>
</organism>
<sequence>MDFEATVFGTGLGLGLLVALGIWLNKWRVNSSLRKELDNMKKHLQTQLSINAKGYEEMQQELKRLKQENENLRITVATLSNKPGRTELRTLQTWDKAVRIMTVNSPGFAPAWEMALAEASKEVQEIDTGVKALVRRVFPMLPQELSSAHSDEVNSNN</sequence>
<name>A0AA97AGN2_9CYAN</name>
<dbReference type="EMBL" id="CP053586">
    <property type="protein sequence ID" value="WNZ23654.1"/>
    <property type="molecule type" value="Genomic_DNA"/>
</dbReference>
<feature type="transmembrane region" description="Helical" evidence="2">
    <location>
        <begin position="6"/>
        <end position="25"/>
    </location>
</feature>
<keyword evidence="1" id="KW-0175">Coiled coil</keyword>
<feature type="coiled-coil region" evidence="1">
    <location>
        <begin position="48"/>
        <end position="82"/>
    </location>
</feature>
<evidence type="ECO:0000313" key="3">
    <source>
        <dbReference type="EMBL" id="WNZ23654.1"/>
    </source>
</evidence>
<dbReference type="AlphaFoldDB" id="A0AA97AGN2"/>
<evidence type="ECO:0000256" key="2">
    <source>
        <dbReference type="SAM" id="Phobius"/>
    </source>
</evidence>
<evidence type="ECO:0000256" key="1">
    <source>
        <dbReference type="SAM" id="Coils"/>
    </source>
</evidence>
<protein>
    <submittedName>
        <fullName evidence="3">Uncharacterized protein</fullName>
    </submittedName>
</protein>
<gene>
    <name evidence="3" type="ORF">HJG54_12850</name>
</gene>